<dbReference type="RefSeq" id="WP_014436150.1">
    <property type="nucleotide sequence ID" value="NC_017080.1"/>
</dbReference>
<keyword evidence="2" id="KW-1185">Reference proteome</keyword>
<proteinExistence type="predicted"/>
<sequence length="189" mass="21163">MDSFSGDATARARRYLRSRDASILLAPARGLHGDVMQSTRSTFLKVFGRREAFELEWRVYRRLRSAGVLAVSGFAVPSLLDADPTLGVLELSRVQPPFVLDFASVTIDQTPEQRWPDEPGRLQASWARAEEAFSAHPPAHWARVVALYEEFGRRFGVWMLDLHPGNIAFADADRSVPCPTPPRKSMGVR</sequence>
<organism evidence="1 2">
    <name type="scientific">Phycisphaera mikurensis (strain NBRC 102666 / KCTC 22515 / FYK2301M01)</name>
    <dbReference type="NCBI Taxonomy" id="1142394"/>
    <lineage>
        <taxon>Bacteria</taxon>
        <taxon>Pseudomonadati</taxon>
        <taxon>Planctomycetota</taxon>
        <taxon>Phycisphaerae</taxon>
        <taxon>Phycisphaerales</taxon>
        <taxon>Phycisphaeraceae</taxon>
        <taxon>Phycisphaera</taxon>
    </lineage>
</organism>
<dbReference type="HOGENOM" id="CLU_1433292_0_0_0"/>
<dbReference type="AlphaFoldDB" id="I0ICE2"/>
<reference evidence="1 2" key="1">
    <citation type="submission" date="2012-02" db="EMBL/GenBank/DDBJ databases">
        <title>Complete genome sequence of Phycisphaera mikurensis NBRC 102666.</title>
        <authorList>
            <person name="Ankai A."/>
            <person name="Hosoyama A."/>
            <person name="Terui Y."/>
            <person name="Sekine M."/>
            <person name="Fukai R."/>
            <person name="Kato Y."/>
            <person name="Nakamura S."/>
            <person name="Yamada-Narita S."/>
            <person name="Kawakoshi A."/>
            <person name="Fukunaga Y."/>
            <person name="Yamazaki S."/>
            <person name="Fujita N."/>
        </authorList>
    </citation>
    <scope>NUCLEOTIDE SEQUENCE [LARGE SCALE GENOMIC DNA]</scope>
    <source>
        <strain evidence="2">NBRC 102666 / KCTC 22515 / FYK2301M01</strain>
    </source>
</reference>
<dbReference type="EMBL" id="AP012338">
    <property type="protein sequence ID" value="BAM02930.1"/>
    <property type="molecule type" value="Genomic_DNA"/>
</dbReference>
<evidence type="ECO:0000313" key="2">
    <source>
        <dbReference type="Proteomes" id="UP000007881"/>
    </source>
</evidence>
<protein>
    <recommendedName>
        <fullName evidence="3">Aminoglycoside phosphotransferase domain-containing protein</fullName>
    </recommendedName>
</protein>
<name>I0ICE2_PHYMF</name>
<dbReference type="InterPro" id="IPR011009">
    <property type="entry name" value="Kinase-like_dom_sf"/>
</dbReference>
<dbReference type="Proteomes" id="UP000007881">
    <property type="component" value="Chromosome"/>
</dbReference>
<accession>I0ICE2</accession>
<gene>
    <name evidence="1" type="ordered locus">PSMK_07710</name>
</gene>
<evidence type="ECO:0000313" key="1">
    <source>
        <dbReference type="EMBL" id="BAM02930.1"/>
    </source>
</evidence>
<dbReference type="SUPFAM" id="SSF56112">
    <property type="entry name" value="Protein kinase-like (PK-like)"/>
    <property type="match status" value="1"/>
</dbReference>
<dbReference type="KEGG" id="phm:PSMK_07710"/>
<dbReference type="eggNOG" id="ENOG5033BWM">
    <property type="taxonomic scope" value="Bacteria"/>
</dbReference>
<evidence type="ECO:0008006" key="3">
    <source>
        <dbReference type="Google" id="ProtNLM"/>
    </source>
</evidence>
<dbReference type="OrthoDB" id="276211at2"/>